<dbReference type="EMBL" id="JAGEUA010000004">
    <property type="protein sequence ID" value="KAL0985028.1"/>
    <property type="molecule type" value="Genomic_DNA"/>
</dbReference>
<feature type="domain" description="C2H2-type" evidence="6">
    <location>
        <begin position="206"/>
        <end position="233"/>
    </location>
</feature>
<dbReference type="InterPro" id="IPR013087">
    <property type="entry name" value="Znf_C2H2_type"/>
</dbReference>
<evidence type="ECO:0000256" key="1">
    <source>
        <dbReference type="ARBA" id="ARBA00022723"/>
    </source>
</evidence>
<feature type="compositionally biased region" description="Basic and acidic residues" evidence="5">
    <location>
        <begin position="1246"/>
        <end position="1258"/>
    </location>
</feature>
<feature type="region of interest" description="Disordered" evidence="5">
    <location>
        <begin position="803"/>
        <end position="870"/>
    </location>
</feature>
<evidence type="ECO:0000313" key="7">
    <source>
        <dbReference type="EMBL" id="KAL0985028.1"/>
    </source>
</evidence>
<dbReference type="PANTHER" id="PTHR47272:SF2">
    <property type="entry name" value="PIGGYBAC TRANSPOSABLE ELEMENT-DERIVED PROTEIN 3-LIKE"/>
    <property type="match status" value="1"/>
</dbReference>
<keyword evidence="3" id="KW-0862">Zinc</keyword>
<feature type="compositionally biased region" description="Basic residues" evidence="5">
    <location>
        <begin position="976"/>
        <end position="985"/>
    </location>
</feature>
<dbReference type="GO" id="GO:0008270">
    <property type="term" value="F:zinc ion binding"/>
    <property type="evidence" value="ECO:0007669"/>
    <property type="project" value="UniProtKB-KW"/>
</dbReference>
<dbReference type="Gene3D" id="3.30.160.60">
    <property type="entry name" value="Classic Zinc Finger"/>
    <property type="match status" value="4"/>
</dbReference>
<feature type="region of interest" description="Disordered" evidence="5">
    <location>
        <begin position="1216"/>
        <end position="1264"/>
    </location>
</feature>
<evidence type="ECO:0000259" key="6">
    <source>
        <dbReference type="PROSITE" id="PS50157"/>
    </source>
</evidence>
<feature type="compositionally biased region" description="Low complexity" evidence="5">
    <location>
        <begin position="897"/>
        <end position="921"/>
    </location>
</feature>
<evidence type="ECO:0000313" key="8">
    <source>
        <dbReference type="Proteomes" id="UP001557470"/>
    </source>
</evidence>
<feature type="compositionally biased region" description="Low complexity" evidence="5">
    <location>
        <begin position="1982"/>
        <end position="1992"/>
    </location>
</feature>
<evidence type="ECO:0000256" key="4">
    <source>
        <dbReference type="PROSITE-ProRule" id="PRU00042"/>
    </source>
</evidence>
<dbReference type="Proteomes" id="UP001557470">
    <property type="component" value="Unassembled WGS sequence"/>
</dbReference>
<feature type="domain" description="C2H2-type" evidence="6">
    <location>
        <begin position="262"/>
        <end position="289"/>
    </location>
</feature>
<dbReference type="FunFam" id="3.30.160.60:FF:002343">
    <property type="entry name" value="Zinc finger protein 33A"/>
    <property type="match status" value="2"/>
</dbReference>
<keyword evidence="1" id="KW-0479">Metal-binding</keyword>
<feature type="compositionally biased region" description="Polar residues" evidence="5">
    <location>
        <begin position="1967"/>
        <end position="1981"/>
    </location>
</feature>
<sequence length="2349" mass="261995">MSGVLIISMEEPPVVEAGSNWVMQSLTQPMETGEQTVLAKEQPICLGVQTVEQDKHPVETEEQHVEIQQQPVSEQLPVTVEEAVDCSSDSASQTEIILELTAVPLEFGAPGEEELNPLEDTQEKRPVDDLATVEKKNIPPKKDRLDPLKIDMSRPPPCLMPLTSSQISLQCLECHIIFSEHKSKERHLKQKHPAEYEQCMLGDALFTCYVCDRHFTNSSDLMLHQRAHTEKQPFKCPICGEAFKRSSELTLHKKNHFGQDGYACTDCGKPCKTLSLLKYHRRTHTGERPYVCKECGKRYSVSVALRRHLLTHSLEGEAGEVTPIMKTQLKKKNCATAVKYPCSICKATFKTVKTRLYHMKRKHSPCVTATSSTATSLTGKQVRPGQPIITSAPMGQPTYLHMDHGPLQQVDNIDTEQIRKLIESLGNVQRVNQVVILGQVPPDGEPLDLLQLQGIGEPMQLRFNQPQPRDLRQAEGVENMSIGLEQAKPQCDSLEQIITLEPVISNEQMETSLVSHTQETTNTVSTEHTRLTAEENQTHREMIHQELLGQTVQTTEVKNTLTHSEKMFGQTETVDLSQTSEQTVVLELTPSLIPNLELEHTQTDTQGHASPPSLSTIEFEKNTEQNERIHGGNEDVQLLKPTVELAQTPLQTDQQEELSDTLLASTLRPPQTPSAQLQMSQVEETVSQIETGQFDQIQCNNDGQTEPVGVQGPVKKPHVEDREYDKQCVLQMSCLGMELSTQVEGKTFNAEFASTNVHSNHVQAHTQTSQTFPPPSETKHLPQSSQLPVHLMSVQEFVKVRKRKQSGNTTMQGNMPKTKIELKEKPTKQPKAKKARLVVKFNPKEKFKKQKKTPQTSKLPQKEDQFQEMDQMSFTTLPVKKVPLKQKAVKEKKVKKPNSISKSKIKSPSVQQDLQVQQVNQAKKKPKKLKDVSSETHSEQIIEPKLIAPPKPKKKKKQKIPQEDQPKNIKDQKLSKSARKKKKQNMKPNLVSEDMENPQIKQQSLLLLKGHKQPQLKVYKLDASTAPQGQTEEVSPSQCQTDFQQDQDTAPIPMNKRTKGKQLKMLAAGGKRKVGRPKKNQTTLSILAPLKSAGLSSDTLPIKPKTNRKRKAPNVETEGIISGSHSYRALKCKDCEESFSDVSSLQEHKVALHAVESPGLTYTNGNIFEGISRSDLSQPPLNVTEEVIDYSLGQKNFEMHVASHWDSEVDMRETGLRERGEQVSFPALNPSPSRPQSDALVEGDEQQDRRKSTDKPAEDIESSSVMALNSTLSDFPTQVKFPYLSKSVQTLLSDRYSSTQLDPIAPLHTSTTARDTKIESPDNINETSDALLSNVPGSDHLAPIEDEIKEELLLEVDLVTVGEGEQNIGENNNSPHKESSQIDKNNLQELNRIPAILALAHIEDVNKIEKETNESCSFELPEIKQEDEEILVQKGDDEKRGMGRKIATKSRRRGVGQVKKVFPTKSLRECMQEIEPEKETEECQVVYQLYSLTNNTEIKDEDFSNIHPDQSSVLSLPSEIRSSSEQHVGTVPDPSAPCIPTQDESSEDQVVFELESVTTSVVEVLKTEDGMVMESEAGDQDDRDNGQSPGIILERFLTSRQREAADGMENGVVLVADLEGQNVNTSDLVSVPHTSHPPHKVQQRGVRMYLVKQENSLVLNDPQVSQGLVQIKLNVEQRNARQCIFYPVKEEGTSQSERDMSTLVVPVEDKLNHPDDTLSMTDNAVEDCGVKQQRAEQLGIEIKCGEGEQDIEQQETEELVDFLLQSSDDESEVPECSDPLPDPEAMVLSCYQDSQNPTSSHSNDLPNHLRTREMKAHSGSMGGSQAGSGYTKPIDYFSKYFGWETWVEIAQCTNKVSHLSNPLTAKEVAQFVGIHIAMGTLKFPSLKLYWQDFTRVPLVADTMTASRFSQISCKLKLASPLPAGDFMDTQEVGRHGNTDTSKQGDDECNPNRAYLARGTIRPELDGSSPTLESSHSQTQACSSMSVQSTSQKSTILHSNEQNVGHMQSSQDTSSLRTDPLWRVRSLLDRVRDGCLLLRREGDHGIDQYPLHLTRNPVNNTQPSLHSTVLVGSDGLILDFNLSLDLSNKEAVVEKMLPRKGMVYLCKQELSTPTMLERLLEAGVHGAGQVGGARGQIGDEFVSSDGRLMLRRFELGFILSTVGTAQQNMESLIDGFEKTQKAVSLNTDLRNLYCSPLSASATTSWPQAILWYLTDMALVNSWLEYRQEHSPVPELLNLMGFRLEVSKALILSSGSDTQDSAPPRPPSQKLQTPGIAPDPGVLQESSLPDTATRYDGSGHWPEQFEEGEGGKCRFGGCDRMSQVRCLKCCVFLCISRNHNCFLNFHSQARF</sequence>
<feature type="region of interest" description="Disordered" evidence="5">
    <location>
        <begin position="886"/>
        <end position="997"/>
    </location>
</feature>
<reference evidence="7 8" key="1">
    <citation type="submission" date="2024-06" db="EMBL/GenBank/DDBJ databases">
        <authorList>
            <person name="Pan Q."/>
            <person name="Wen M."/>
            <person name="Jouanno E."/>
            <person name="Zahm M."/>
            <person name="Klopp C."/>
            <person name="Cabau C."/>
            <person name="Louis A."/>
            <person name="Berthelot C."/>
            <person name="Parey E."/>
            <person name="Roest Crollius H."/>
            <person name="Montfort J."/>
            <person name="Robinson-Rechavi M."/>
            <person name="Bouchez O."/>
            <person name="Lampietro C."/>
            <person name="Lopez Roques C."/>
            <person name="Donnadieu C."/>
            <person name="Postlethwait J."/>
            <person name="Bobe J."/>
            <person name="Verreycken H."/>
            <person name="Guiguen Y."/>
        </authorList>
    </citation>
    <scope>NUCLEOTIDE SEQUENCE [LARGE SCALE GENOMIC DNA]</scope>
    <source>
        <strain evidence="7">Up_M1</strain>
        <tissue evidence="7">Testis</tissue>
    </source>
</reference>
<dbReference type="PROSITE" id="PS00028">
    <property type="entry name" value="ZINC_FINGER_C2H2_1"/>
    <property type="match status" value="6"/>
</dbReference>
<feature type="compositionally biased region" description="Basic and acidic residues" evidence="5">
    <location>
        <begin position="960"/>
        <end position="974"/>
    </location>
</feature>
<feature type="region of interest" description="Disordered" evidence="5">
    <location>
        <begin position="1310"/>
        <end position="1337"/>
    </location>
</feature>
<comment type="caution">
    <text evidence="7">The sequence shown here is derived from an EMBL/GenBank/DDBJ whole genome shotgun (WGS) entry which is preliminary data.</text>
</comment>
<dbReference type="PANTHER" id="PTHR47272">
    <property type="entry name" value="DDE_TNP_1_7 DOMAIN-CONTAINING PROTEIN"/>
    <property type="match status" value="1"/>
</dbReference>
<feature type="region of interest" description="Disordered" evidence="5">
    <location>
        <begin position="1926"/>
        <end position="1992"/>
    </location>
</feature>
<feature type="domain" description="C2H2-type" evidence="6">
    <location>
        <begin position="1130"/>
        <end position="1158"/>
    </location>
</feature>
<feature type="compositionally biased region" description="Basic residues" evidence="5">
    <location>
        <begin position="828"/>
        <end position="837"/>
    </location>
</feature>
<dbReference type="Pfam" id="PF00096">
    <property type="entry name" value="zf-C2H2"/>
    <property type="match status" value="4"/>
</dbReference>
<dbReference type="Pfam" id="PF13843">
    <property type="entry name" value="DDE_Tnp_1_7"/>
    <property type="match status" value="1"/>
</dbReference>
<organism evidence="7 8">
    <name type="scientific">Umbra pygmaea</name>
    <name type="common">Eastern mudminnow</name>
    <dbReference type="NCBI Taxonomy" id="75934"/>
    <lineage>
        <taxon>Eukaryota</taxon>
        <taxon>Metazoa</taxon>
        <taxon>Chordata</taxon>
        <taxon>Craniata</taxon>
        <taxon>Vertebrata</taxon>
        <taxon>Euteleostomi</taxon>
        <taxon>Actinopterygii</taxon>
        <taxon>Neopterygii</taxon>
        <taxon>Teleostei</taxon>
        <taxon>Protacanthopterygii</taxon>
        <taxon>Esociformes</taxon>
        <taxon>Umbridae</taxon>
        <taxon>Umbra</taxon>
    </lineage>
</organism>
<feature type="compositionally biased region" description="Basic and acidic residues" evidence="5">
    <location>
        <begin position="818"/>
        <end position="827"/>
    </location>
</feature>
<dbReference type="PROSITE" id="PS50157">
    <property type="entry name" value="ZINC_FINGER_C2H2_2"/>
    <property type="match status" value="5"/>
</dbReference>
<protein>
    <recommendedName>
        <fullName evidence="6">C2H2-type domain-containing protein</fullName>
    </recommendedName>
</protein>
<feature type="compositionally biased region" description="Polar residues" evidence="5">
    <location>
        <begin position="806"/>
        <end position="815"/>
    </location>
</feature>
<dbReference type="InterPro" id="IPR036236">
    <property type="entry name" value="Znf_C2H2_sf"/>
</dbReference>
<feature type="compositionally biased region" description="Polar residues" evidence="5">
    <location>
        <begin position="1322"/>
        <end position="1331"/>
    </location>
</feature>
<keyword evidence="2 4" id="KW-0863">Zinc-finger</keyword>
<gene>
    <name evidence="7" type="ORF">UPYG_G00152030</name>
</gene>
<keyword evidence="8" id="KW-1185">Reference proteome</keyword>
<dbReference type="SMART" id="SM00355">
    <property type="entry name" value="ZnF_C2H2"/>
    <property type="match status" value="7"/>
</dbReference>
<proteinExistence type="predicted"/>
<evidence type="ECO:0000256" key="2">
    <source>
        <dbReference type="ARBA" id="ARBA00022771"/>
    </source>
</evidence>
<accession>A0ABD0XJT2</accession>
<evidence type="ECO:0000256" key="3">
    <source>
        <dbReference type="ARBA" id="ARBA00022833"/>
    </source>
</evidence>
<feature type="domain" description="C2H2-type" evidence="6">
    <location>
        <begin position="290"/>
        <end position="317"/>
    </location>
</feature>
<feature type="domain" description="C2H2-type" evidence="6">
    <location>
        <begin position="234"/>
        <end position="261"/>
    </location>
</feature>
<evidence type="ECO:0000256" key="5">
    <source>
        <dbReference type="SAM" id="MobiDB-lite"/>
    </source>
</evidence>
<feature type="compositionally biased region" description="Basic and acidic residues" evidence="5">
    <location>
        <begin position="929"/>
        <end position="942"/>
    </location>
</feature>
<feature type="region of interest" description="Disordered" evidence="5">
    <location>
        <begin position="2252"/>
        <end position="2301"/>
    </location>
</feature>
<dbReference type="InterPro" id="IPR029526">
    <property type="entry name" value="PGBD"/>
</dbReference>
<dbReference type="SUPFAM" id="SSF57667">
    <property type="entry name" value="beta-beta-alpha zinc fingers"/>
    <property type="match status" value="2"/>
</dbReference>
<name>A0ABD0XJT2_UMBPY</name>
<feature type="compositionally biased region" description="Basic and acidic residues" evidence="5">
    <location>
        <begin position="1931"/>
        <end position="1945"/>
    </location>
</feature>